<dbReference type="EMBL" id="NBNE01009454">
    <property type="protein sequence ID" value="OWY98397.1"/>
    <property type="molecule type" value="Genomic_DNA"/>
</dbReference>
<reference evidence="3" key="1">
    <citation type="submission" date="2017-03" db="EMBL/GenBank/DDBJ databases">
        <title>Phytopthora megakarya and P. palmivora, two closely related causual agents of cacao black pod achieved similar genome size and gene model numbers by different mechanisms.</title>
        <authorList>
            <person name="Ali S."/>
            <person name="Shao J."/>
            <person name="Larry D.J."/>
            <person name="Kronmiller B."/>
            <person name="Shen D."/>
            <person name="Strem M.D."/>
            <person name="Melnick R.L."/>
            <person name="Guiltinan M.J."/>
            <person name="Tyler B.M."/>
            <person name="Meinhardt L.W."/>
            <person name="Bailey B.A."/>
        </authorList>
    </citation>
    <scope>NUCLEOTIDE SEQUENCE [LARGE SCALE GENOMIC DNA]</scope>
    <source>
        <strain evidence="3">zdho120</strain>
    </source>
</reference>
<proteinExistence type="predicted"/>
<evidence type="ECO:0000259" key="1">
    <source>
        <dbReference type="Pfam" id="PF07693"/>
    </source>
</evidence>
<dbReference type="AlphaFoldDB" id="A0A225V058"/>
<accession>A0A225V058</accession>
<dbReference type="InterPro" id="IPR011646">
    <property type="entry name" value="KAP_P-loop"/>
</dbReference>
<feature type="domain" description="KAP NTPase" evidence="1">
    <location>
        <begin position="13"/>
        <end position="100"/>
    </location>
</feature>
<dbReference type="SUPFAM" id="SSF52540">
    <property type="entry name" value="P-loop containing nucleoside triphosphate hydrolases"/>
    <property type="match status" value="1"/>
</dbReference>
<organism evidence="2 3">
    <name type="scientific">Phytophthora megakarya</name>
    <dbReference type="NCBI Taxonomy" id="4795"/>
    <lineage>
        <taxon>Eukaryota</taxon>
        <taxon>Sar</taxon>
        <taxon>Stramenopiles</taxon>
        <taxon>Oomycota</taxon>
        <taxon>Peronosporomycetes</taxon>
        <taxon>Peronosporales</taxon>
        <taxon>Peronosporaceae</taxon>
        <taxon>Phytophthora</taxon>
    </lineage>
</organism>
<dbReference type="Gene3D" id="3.40.50.300">
    <property type="entry name" value="P-loop containing nucleotide triphosphate hydrolases"/>
    <property type="match status" value="1"/>
</dbReference>
<evidence type="ECO:0000313" key="3">
    <source>
        <dbReference type="Proteomes" id="UP000198211"/>
    </source>
</evidence>
<dbReference type="Pfam" id="PF07693">
    <property type="entry name" value="KAP_NTPase"/>
    <property type="match status" value="1"/>
</dbReference>
<dbReference type="OrthoDB" id="145969at2759"/>
<sequence>MVNGTWMNVINRVISDTVEAQYASDKYVILVRGPPGSGKTTFCDILVKEMRTALKEQVNESDSPQKVRICTSSYYESLGGSVAASAKEYATEDIVASLQAHFVVVIDDLNISKYDWNCIRLAVEEKAVHNTSNLVKNTRRSVSSVHIEENFCIHCNLSIHTRLDIIYAASINVRENTHNTSAYVVQMQI</sequence>
<gene>
    <name evidence="2" type="ORF">PHMEG_00030852</name>
</gene>
<dbReference type="InterPro" id="IPR027417">
    <property type="entry name" value="P-loop_NTPase"/>
</dbReference>
<dbReference type="Proteomes" id="UP000198211">
    <property type="component" value="Unassembled WGS sequence"/>
</dbReference>
<comment type="caution">
    <text evidence="2">The sequence shown here is derived from an EMBL/GenBank/DDBJ whole genome shotgun (WGS) entry which is preliminary data.</text>
</comment>
<name>A0A225V058_9STRA</name>
<keyword evidence="3" id="KW-1185">Reference proteome</keyword>
<evidence type="ECO:0000313" key="2">
    <source>
        <dbReference type="EMBL" id="OWY98397.1"/>
    </source>
</evidence>
<protein>
    <submittedName>
        <fullName evidence="2">Zinc ion binding protein</fullName>
    </submittedName>
</protein>